<proteinExistence type="inferred from homology"/>
<dbReference type="Gene3D" id="1.25.40.10">
    <property type="entry name" value="Tetratricopeptide repeat domain"/>
    <property type="match status" value="2"/>
</dbReference>
<evidence type="ECO:0008006" key="11">
    <source>
        <dbReference type="Google" id="ProtNLM"/>
    </source>
</evidence>
<feature type="repeat" description="TPR" evidence="6">
    <location>
        <begin position="280"/>
        <end position="313"/>
    </location>
</feature>
<evidence type="ECO:0000313" key="10">
    <source>
        <dbReference type="Proteomes" id="UP000191820"/>
    </source>
</evidence>
<feature type="transmembrane region" description="Helical" evidence="7">
    <location>
        <begin position="474"/>
        <end position="494"/>
    </location>
</feature>
<organism evidence="9 10">
    <name type="scientific">Shewanella japonica</name>
    <dbReference type="NCBI Taxonomy" id="93973"/>
    <lineage>
        <taxon>Bacteria</taxon>
        <taxon>Pseudomonadati</taxon>
        <taxon>Pseudomonadota</taxon>
        <taxon>Gammaproteobacteria</taxon>
        <taxon>Alteromonadales</taxon>
        <taxon>Shewanellaceae</taxon>
        <taxon>Shewanella</taxon>
    </lineage>
</organism>
<keyword evidence="7" id="KW-0472">Membrane</keyword>
<dbReference type="SUPFAM" id="SSF48452">
    <property type="entry name" value="TPR-like"/>
    <property type="match status" value="2"/>
</dbReference>
<evidence type="ECO:0000256" key="4">
    <source>
        <dbReference type="ARBA" id="ARBA00022803"/>
    </source>
</evidence>
<dbReference type="InterPro" id="IPR011990">
    <property type="entry name" value="TPR-like_helical_dom_sf"/>
</dbReference>
<feature type="signal peptide" evidence="8">
    <location>
        <begin position="1"/>
        <end position="22"/>
    </location>
</feature>
<evidence type="ECO:0000256" key="2">
    <source>
        <dbReference type="ARBA" id="ARBA00022490"/>
    </source>
</evidence>
<keyword evidence="7" id="KW-1133">Transmembrane helix</keyword>
<keyword evidence="3" id="KW-0677">Repeat</keyword>
<keyword evidence="7" id="KW-0812">Transmembrane</keyword>
<dbReference type="PANTHER" id="PTHR46630">
    <property type="entry name" value="TETRATRICOPEPTIDE REPEAT PROTEIN 29"/>
    <property type="match status" value="1"/>
</dbReference>
<evidence type="ECO:0000256" key="5">
    <source>
        <dbReference type="ARBA" id="ARBA00038253"/>
    </source>
</evidence>
<evidence type="ECO:0000256" key="6">
    <source>
        <dbReference type="PROSITE-ProRule" id="PRU00339"/>
    </source>
</evidence>
<keyword evidence="8" id="KW-0732">Signal</keyword>
<name>A0ABM6JLK3_9GAMM</name>
<dbReference type="PROSITE" id="PS50005">
    <property type="entry name" value="TPR"/>
    <property type="match status" value="1"/>
</dbReference>
<dbReference type="InterPro" id="IPR019734">
    <property type="entry name" value="TPR_rpt"/>
</dbReference>
<keyword evidence="2" id="KW-0963">Cytoplasm</keyword>
<dbReference type="PANTHER" id="PTHR46630:SF1">
    <property type="entry name" value="TETRATRICOPEPTIDE REPEAT PROTEIN 29"/>
    <property type="match status" value="1"/>
</dbReference>
<evidence type="ECO:0000313" key="9">
    <source>
        <dbReference type="EMBL" id="ARD23155.1"/>
    </source>
</evidence>
<evidence type="ECO:0000256" key="7">
    <source>
        <dbReference type="SAM" id="Phobius"/>
    </source>
</evidence>
<feature type="chain" id="PRO_5046218063" description="Tetratricopeptide repeat protein" evidence="8">
    <location>
        <begin position="23"/>
        <end position="719"/>
    </location>
</feature>
<reference evidence="9 10" key="1">
    <citation type="submission" date="2017-03" db="EMBL/GenBank/DDBJ databases">
        <title>Genome sequencing of Shewanella japonica KCTC 22435.</title>
        <authorList>
            <person name="Kim K.M."/>
        </authorList>
    </citation>
    <scope>NUCLEOTIDE SEQUENCE [LARGE SCALE GENOMIC DNA]</scope>
    <source>
        <strain evidence="9 10">KCTC 22435</strain>
    </source>
</reference>
<sequence length="719" mass="82151">MRKLIPNCLAFILLIISIPALAIDPQEREIEFNETPQALFDQLLVRTQFPLSFNNRQEFELIAKELKYTPDELQADLETLARLYMETVVRTPNKTENSRLLTQQLESIAVTPMQEAMILLLEARFRGIEDQQYKQSIILFKEALKKIASIRDEHSLTLQFVLHGGLSSLHAILKQDTQALYHYKNYREIAYQLRNDYFIAQSETAIGKYYTGKNQLAKALQHHSEAYRISNRLNYPVIQAHAQFQLSRAYRDLGQWDEALKNANEAAISFQELGHEALQSNAMTVIAMVYGNQKQWNKAIDYYLNAQQLDKKNNQVISQGLNFHNIGEAYMYLDNYPSSVSYLKMANEIFKSRRVMHYLVYNELLFAEVMSKQALWEETITHAKAALVIAEEKQLIDAQKEALSFLSKAYRGIKDDSSALEMMDKLVAIDNEQQENIVDEAVNSNLNEEKLKFEINVYQNKLNGYIKSSKDQQMAIIILLAAIFILSFVWLYSLKRINTLKQKQQSLTAKVIQDPLTEVKGYRGMLDCMSTGTSPKTIALVNIKALTDLDIDFGLSESKLITESLIQQFEKDLPACVYVIKPGEFAFCFKETFTANETLKKIEASLASQDLAINTNIPNYSVVKHDPLECIMGHINLPLLANPNLRLTNDLQFETVQYALAAAKTIDKGSTYVSIRTLNFAPAAIFFKPLYLNLTHALQRGIIRAESNRPIAEIKWPTN</sequence>
<keyword evidence="4 6" id="KW-0802">TPR repeat</keyword>
<evidence type="ECO:0000256" key="8">
    <source>
        <dbReference type="SAM" id="SignalP"/>
    </source>
</evidence>
<dbReference type="InterPro" id="IPR051476">
    <property type="entry name" value="Bac_ResReg_Asp_Phosphatase"/>
</dbReference>
<evidence type="ECO:0000256" key="1">
    <source>
        <dbReference type="ARBA" id="ARBA00004496"/>
    </source>
</evidence>
<accession>A0ABM6JLK3</accession>
<evidence type="ECO:0000256" key="3">
    <source>
        <dbReference type="ARBA" id="ARBA00022737"/>
    </source>
</evidence>
<dbReference type="EMBL" id="CP020472">
    <property type="protein sequence ID" value="ARD23155.1"/>
    <property type="molecule type" value="Genomic_DNA"/>
</dbReference>
<dbReference type="SMART" id="SM00028">
    <property type="entry name" value="TPR"/>
    <property type="match status" value="4"/>
</dbReference>
<comment type="subcellular location">
    <subcellularLocation>
        <location evidence="1">Cytoplasm</location>
    </subcellularLocation>
</comment>
<dbReference type="RefSeq" id="WP_080916218.1">
    <property type="nucleotide sequence ID" value="NZ_CP020472.1"/>
</dbReference>
<keyword evidence="10" id="KW-1185">Reference proteome</keyword>
<comment type="similarity">
    <text evidence="5">Belongs to the Rap family.</text>
</comment>
<dbReference type="Proteomes" id="UP000191820">
    <property type="component" value="Chromosome"/>
</dbReference>
<gene>
    <name evidence="9" type="ORF">SJ2017_2877</name>
</gene>
<protein>
    <recommendedName>
        <fullName evidence="11">Tetratricopeptide repeat protein</fullName>
    </recommendedName>
</protein>